<accession>A0A817YGI1</accession>
<dbReference type="EMBL" id="CAJNXB010004491">
    <property type="protein sequence ID" value="CAF3378026.1"/>
    <property type="molecule type" value="Genomic_DNA"/>
</dbReference>
<evidence type="ECO:0000313" key="2">
    <source>
        <dbReference type="Proteomes" id="UP000663825"/>
    </source>
</evidence>
<dbReference type="OrthoDB" id="428577at2759"/>
<evidence type="ECO:0000313" key="1">
    <source>
        <dbReference type="EMBL" id="CAF3378026.1"/>
    </source>
</evidence>
<dbReference type="PANTHER" id="PTHR36649:SF28">
    <property type="entry name" value="UBIQUITIN-LIKE DOMAIN-CONTAINING PROTEIN"/>
    <property type="match status" value="1"/>
</dbReference>
<reference evidence="1" key="1">
    <citation type="submission" date="2021-02" db="EMBL/GenBank/DDBJ databases">
        <authorList>
            <person name="Nowell W R."/>
        </authorList>
    </citation>
    <scope>NUCLEOTIDE SEQUENCE</scope>
</reference>
<proteinExistence type="predicted"/>
<gene>
    <name evidence="1" type="ORF">TIS948_LOCUS25682</name>
</gene>
<name>A0A817YGI1_9BILA</name>
<comment type="caution">
    <text evidence="1">The sequence shown here is derived from an EMBL/GenBank/DDBJ whole genome shotgun (WGS) entry which is preliminary data.</text>
</comment>
<protein>
    <submittedName>
        <fullName evidence="1">Uncharacterized protein</fullName>
    </submittedName>
</protein>
<organism evidence="1 2">
    <name type="scientific">Rotaria socialis</name>
    <dbReference type="NCBI Taxonomy" id="392032"/>
    <lineage>
        <taxon>Eukaryota</taxon>
        <taxon>Metazoa</taxon>
        <taxon>Spiralia</taxon>
        <taxon>Gnathifera</taxon>
        <taxon>Rotifera</taxon>
        <taxon>Eurotatoria</taxon>
        <taxon>Bdelloidea</taxon>
        <taxon>Philodinida</taxon>
        <taxon>Philodinidae</taxon>
        <taxon>Rotaria</taxon>
    </lineage>
</organism>
<sequence>MTPVSFAELNKEWHLIGNHFVQVHPVELRPVVSNPRIGLQLNVARSIPRVSTVKSTTTGIKIVVTPVWFEEIKVTNPILYPPTITTSSSIELRRSFDTLATYRTIRDGQHNKHIDFVAEPFKPSVNSIETLIVVLDMLAQSNGMQTSFTNKPFNYEHSMYRAACGVVDLSTVPLLNVDGYGPLATATFNLKLNLSYEEVTSSEEKTSEFVISFVNDIAKKFECLPEYVRVFELARGSLIAKWGFTTTDQEYTQNLAKKFVEEAQKPFSVDLLKFVEEAQKPFSVDLLVLSKTVPANYSIQWEQIPSVLQLQPSAFDPKHDRDYRSGPVHDSEQRRGNRPYYRPIGWYRHALSVIDKYPGDEHWLGMNNGPGEWPVAYHGTKKGAVSPIIKDGLNKAYVDAYRNQVVNDKGREAQYGIYLATHCNKGADAQRYAETFTVKMPPGMASEEAAYKVVLQCRYNINTFTEHSWTWKSEPFDPLAKEIRVYKMDGVRPYGVLLKKVNQNAEPNLTGVWICDDNEHNVQDAGTYFVSQFGEKVFWFGRQYKAPWNFANVSYGTLSRNDRKLSILWGDLPLGHNRLFGRLILEISPDYQMMVKGNGSDKIFGGTHFRRVPNQHLDKFEVDANMKWSTTTNDMSGCWKGNDGTKYAIGTCQNQIYWLGIDETNKRSHIGVGTISGNIITVNWGDIMSAQERFHGEIECQLQSPSKIIVVNCICGPFFTKELTKIS</sequence>
<dbReference type="AlphaFoldDB" id="A0A817YGI1"/>
<dbReference type="PANTHER" id="PTHR36649">
    <property type="entry name" value="UBIQUITIN-LIKE DOMAIN-CONTAINING PROTEIN"/>
    <property type="match status" value="1"/>
</dbReference>
<dbReference type="Proteomes" id="UP000663825">
    <property type="component" value="Unassembled WGS sequence"/>
</dbReference>